<evidence type="ECO:0000256" key="2">
    <source>
        <dbReference type="ARBA" id="ARBA00022801"/>
    </source>
</evidence>
<dbReference type="GO" id="GO:0019239">
    <property type="term" value="F:deaminase activity"/>
    <property type="evidence" value="ECO:0007669"/>
    <property type="project" value="UniProtKB-ARBA"/>
</dbReference>
<evidence type="ECO:0000313" key="4">
    <source>
        <dbReference type="EMBL" id="MXN19663.1"/>
    </source>
</evidence>
<dbReference type="FunFam" id="3.20.20.140:FF:000019">
    <property type="entry name" value="Cytosine deaminase"/>
    <property type="match status" value="1"/>
</dbReference>
<dbReference type="SUPFAM" id="SSF51338">
    <property type="entry name" value="Composite domain of metallo-dependent hydrolases"/>
    <property type="match status" value="1"/>
</dbReference>
<dbReference type="GO" id="GO:0046872">
    <property type="term" value="F:metal ion binding"/>
    <property type="evidence" value="ECO:0007669"/>
    <property type="project" value="UniProtKB-KW"/>
</dbReference>
<organism evidence="4 5">
    <name type="scientific">Pseudooceanicola albus</name>
    <dbReference type="NCBI Taxonomy" id="2692189"/>
    <lineage>
        <taxon>Bacteria</taxon>
        <taxon>Pseudomonadati</taxon>
        <taxon>Pseudomonadota</taxon>
        <taxon>Alphaproteobacteria</taxon>
        <taxon>Rhodobacterales</taxon>
        <taxon>Paracoccaceae</taxon>
        <taxon>Pseudooceanicola</taxon>
    </lineage>
</organism>
<dbReference type="Gene3D" id="2.30.40.10">
    <property type="entry name" value="Urease, subunit C, domain 1"/>
    <property type="match status" value="1"/>
</dbReference>
<dbReference type="Gene3D" id="3.20.20.140">
    <property type="entry name" value="Metal-dependent hydrolases"/>
    <property type="match status" value="1"/>
</dbReference>
<protein>
    <submittedName>
        <fullName evidence="4">Amidohydrolase family protein</fullName>
    </submittedName>
</protein>
<dbReference type="SUPFAM" id="SSF51556">
    <property type="entry name" value="Metallo-dependent hydrolases"/>
    <property type="match status" value="1"/>
</dbReference>
<evidence type="ECO:0000259" key="3">
    <source>
        <dbReference type="Pfam" id="PF07969"/>
    </source>
</evidence>
<reference evidence="4 5" key="1">
    <citation type="submission" date="2019-12" db="EMBL/GenBank/DDBJ databases">
        <authorList>
            <person name="Li M."/>
        </authorList>
    </citation>
    <scope>NUCLEOTIDE SEQUENCE [LARGE SCALE GENOMIC DNA]</scope>
    <source>
        <strain evidence="4 5">GBMRC 2024</strain>
    </source>
</reference>
<comment type="caution">
    <text evidence="4">The sequence shown here is derived from an EMBL/GenBank/DDBJ whole genome shotgun (WGS) entry which is preliminary data.</text>
</comment>
<dbReference type="PANTHER" id="PTHR32027">
    <property type="entry name" value="CYTOSINE DEAMINASE"/>
    <property type="match status" value="1"/>
</dbReference>
<dbReference type="AlphaFoldDB" id="A0A6L7GA72"/>
<dbReference type="InterPro" id="IPR013108">
    <property type="entry name" value="Amidohydro_3"/>
</dbReference>
<dbReference type="PANTHER" id="PTHR32027:SF9">
    <property type="entry name" value="BLL3847 PROTEIN"/>
    <property type="match status" value="1"/>
</dbReference>
<dbReference type="InterPro" id="IPR011059">
    <property type="entry name" value="Metal-dep_hydrolase_composite"/>
</dbReference>
<accession>A0A6L7GA72</accession>
<dbReference type="RefSeq" id="WP_160895779.1">
    <property type="nucleotide sequence ID" value="NZ_WUMU01000019.1"/>
</dbReference>
<dbReference type="Proteomes" id="UP000477911">
    <property type="component" value="Unassembled WGS sequence"/>
</dbReference>
<dbReference type="InterPro" id="IPR052349">
    <property type="entry name" value="Metallo-hydrolase_Enzymes"/>
</dbReference>
<keyword evidence="5" id="KW-1185">Reference proteome</keyword>
<evidence type="ECO:0000313" key="5">
    <source>
        <dbReference type="Proteomes" id="UP000477911"/>
    </source>
</evidence>
<proteinExistence type="predicted"/>
<keyword evidence="2 4" id="KW-0378">Hydrolase</keyword>
<evidence type="ECO:0000256" key="1">
    <source>
        <dbReference type="ARBA" id="ARBA00022723"/>
    </source>
</evidence>
<feature type="domain" description="Amidohydrolase 3" evidence="3">
    <location>
        <begin position="90"/>
        <end position="394"/>
    </location>
</feature>
<sequence>MHAPFILDNVRLADGEVLSIRIEDGVIAAMGQGLAEGPERFDAQGALLSQGFTDAHVHLDKALLLEQCPICEGTLPEAVRLTAAAKRSFTEEDVHARASRVIEMAVRAGTQRMRSFVEVDPRAGLRSFAALKRLKADWADLIDLQLCIFAQEGLTQEMETYALIDRALAEGGDLVGGCPYTDADPVAHVSLIFDLAEQHDVDVDFHADFDLDPEGSILPEIIAQTLARGWRGRVAVGHATKFAAFSPERREALARQMAGAGIALVVLPATDSFLNGDRRDPLRPRGLAPAHQIAGFGTTVALATNNVQNPFTPHGDAALLRMANLYASLDQLASEGEMAAAFGMITTAPAQILRASVPMLAVGAAADFVLLGAESPAHAVRTNAPVRAVVRGGVLRLWAPAPPLVRG</sequence>
<dbReference type="GO" id="GO:0016814">
    <property type="term" value="F:hydrolase activity, acting on carbon-nitrogen (but not peptide) bonds, in cyclic amidines"/>
    <property type="evidence" value="ECO:0007669"/>
    <property type="project" value="UniProtKB-ARBA"/>
</dbReference>
<dbReference type="CDD" id="cd01293">
    <property type="entry name" value="Bact_CD"/>
    <property type="match status" value="1"/>
</dbReference>
<dbReference type="Pfam" id="PF07969">
    <property type="entry name" value="Amidohydro_3"/>
    <property type="match status" value="1"/>
</dbReference>
<gene>
    <name evidence="4" type="ORF">GR170_17655</name>
</gene>
<dbReference type="EMBL" id="WUMU01000019">
    <property type="protein sequence ID" value="MXN19663.1"/>
    <property type="molecule type" value="Genomic_DNA"/>
</dbReference>
<dbReference type="InterPro" id="IPR032466">
    <property type="entry name" value="Metal_Hydrolase"/>
</dbReference>
<keyword evidence="1" id="KW-0479">Metal-binding</keyword>
<name>A0A6L7GA72_9RHOB</name>